<sequence>MFISGGENIQPEEIEAKILQSDLVRQVFVLPISDKEFGQRPVAVVEFKEIFNQSAVKICKNFYTGGWNVLNSPLPIIHCRRIWSAVQLRFHGKCWQIGWQSN</sequence>
<dbReference type="GO" id="GO:0008756">
    <property type="term" value="F:o-succinylbenzoate-CoA ligase activity"/>
    <property type="evidence" value="ECO:0007669"/>
    <property type="project" value="UniProtKB-EC"/>
</dbReference>
<evidence type="ECO:0000313" key="2">
    <source>
        <dbReference type="Proteomes" id="UP000253728"/>
    </source>
</evidence>
<dbReference type="EMBL" id="UFSP01000004">
    <property type="protein sequence ID" value="SSZ30600.1"/>
    <property type="molecule type" value="Genomic_DNA"/>
</dbReference>
<dbReference type="AlphaFoldDB" id="A0A336N9U9"/>
<gene>
    <name evidence="1" type="primary">menE_3</name>
    <name evidence="1" type="ORF">NCTC5908_02430</name>
</gene>
<protein>
    <submittedName>
        <fullName evidence="1">2-succinylbenzoate--CoA ligase</fullName>
        <ecNumber evidence="1">6.2.1.26</ecNumber>
    </submittedName>
</protein>
<dbReference type="Proteomes" id="UP000253728">
    <property type="component" value="Unassembled WGS sequence"/>
</dbReference>
<dbReference type="EC" id="6.2.1.26" evidence="1"/>
<organism evidence="1 2">
    <name type="scientific">Aggregatibacter aphrophilus</name>
    <name type="common">Haemophilus aphrophilus</name>
    <dbReference type="NCBI Taxonomy" id="732"/>
    <lineage>
        <taxon>Bacteria</taxon>
        <taxon>Pseudomonadati</taxon>
        <taxon>Pseudomonadota</taxon>
        <taxon>Gammaproteobacteria</taxon>
        <taxon>Pasteurellales</taxon>
        <taxon>Pasteurellaceae</taxon>
        <taxon>Aggregatibacter</taxon>
    </lineage>
</organism>
<reference evidence="1 2" key="1">
    <citation type="submission" date="2018-06" db="EMBL/GenBank/DDBJ databases">
        <authorList>
            <consortium name="Pathogen Informatics"/>
            <person name="Doyle S."/>
        </authorList>
    </citation>
    <scope>NUCLEOTIDE SEQUENCE [LARGE SCALE GENOMIC DNA]</scope>
    <source>
        <strain evidence="1 2">NCTC5908</strain>
    </source>
</reference>
<keyword evidence="1" id="KW-0436">Ligase</keyword>
<dbReference type="InterPro" id="IPR045851">
    <property type="entry name" value="AMP-bd_C_sf"/>
</dbReference>
<name>A0A336N9U9_AGGAP</name>
<dbReference type="Gene3D" id="3.30.300.30">
    <property type="match status" value="1"/>
</dbReference>
<dbReference type="SUPFAM" id="SSF56801">
    <property type="entry name" value="Acetyl-CoA synthetase-like"/>
    <property type="match status" value="1"/>
</dbReference>
<accession>A0A336N9U9</accession>
<proteinExistence type="predicted"/>
<evidence type="ECO:0000313" key="1">
    <source>
        <dbReference type="EMBL" id="SSZ30600.1"/>
    </source>
</evidence>